<proteinExistence type="predicted"/>
<dbReference type="Pfam" id="PF13607">
    <property type="entry name" value="Succ_CoA_lig"/>
    <property type="match status" value="1"/>
</dbReference>
<dbReference type="EMBL" id="JAPWGY010000002">
    <property type="protein sequence ID" value="MCZ4280071.1"/>
    <property type="molecule type" value="Genomic_DNA"/>
</dbReference>
<dbReference type="InterPro" id="IPR016102">
    <property type="entry name" value="Succinyl-CoA_synth-like"/>
</dbReference>
<dbReference type="RefSeq" id="WP_269422283.1">
    <property type="nucleotide sequence ID" value="NZ_JAPWGY010000002.1"/>
</dbReference>
<dbReference type="PANTHER" id="PTHR42793">
    <property type="entry name" value="COA BINDING DOMAIN CONTAINING PROTEIN"/>
    <property type="match status" value="1"/>
</dbReference>
<sequence>MSRLSNIRRLLSPKSIAVVGGREAAEVIRQCRLMGYSGDIWPVNPKRETLGDLACFADIASLPSAPDAAFIAIPRGPAVETIAQLAERGAGGAVCYASGFSETSDGHPYHEALLAKAGDLAVVGPNCYGLLNYLDGAALWPDQHGGEKIGRGVAIISQSGNIGISLTMQERSLPLSYMISVGNQTILSFADYIEALCEDDRVTAIGLHVEGIDDIPAFCRAVEKARQKRVPIIVLKAGGSEIGAQLTMSHTSSLAGSDTLYSTLFNRIGVARVFTLSELIETLKFLHVVGPAKGTNIASLSCSGGEAALMADLGSKLDLQFGAIPEQQKSELQIQMGEKVTVSNPFDYHTYIWGNLDEKAACFTRVMQGGYDVTLLVLDYPKAKLGGAPDWDKALQAMISAQEASGGQAAVISTLPENLPEYARVLLLANGVVPLQGLEDGLKAIKSAAWIGRCWNEISAKNRPTSLRTCQELEGRVTMLDEATAKRLLSGYGLKVPKSKAVAINDAGRTAEEIGFPVVVKAVSADLAHKTEAGGVALNLTSVASVQAAAVGMAQLSDRVLVEQMVTDSVAEIIIGVTRDPQFGLSLVIGTGGVLVELIKDSCALLLPASRDDIHAGLRSLKLFPLMNGYRGKARGDIPALLDAVEAVARFVVENDSRLAELDINPVMVLPEGRGVIVADAMIRMAEREKENNV</sequence>
<dbReference type="GO" id="GO:0016874">
    <property type="term" value="F:ligase activity"/>
    <property type="evidence" value="ECO:0007669"/>
    <property type="project" value="UniProtKB-KW"/>
</dbReference>
<feature type="domain" description="ATP-grasp" evidence="3">
    <location>
        <begin position="486"/>
        <end position="687"/>
    </location>
</feature>
<dbReference type="InterPro" id="IPR003781">
    <property type="entry name" value="CoA-bd"/>
</dbReference>
<comment type="caution">
    <text evidence="4">The sequence shown here is derived from an EMBL/GenBank/DDBJ whole genome shotgun (WGS) entry which is preliminary data.</text>
</comment>
<keyword evidence="5" id="KW-1185">Reference proteome</keyword>
<dbReference type="Gene3D" id="3.40.50.261">
    <property type="entry name" value="Succinyl-CoA synthetase domains"/>
    <property type="match status" value="2"/>
</dbReference>
<organism evidence="4 5">
    <name type="scientific">Kiloniella laminariae</name>
    <dbReference type="NCBI Taxonomy" id="454162"/>
    <lineage>
        <taxon>Bacteria</taxon>
        <taxon>Pseudomonadati</taxon>
        <taxon>Pseudomonadota</taxon>
        <taxon>Alphaproteobacteria</taxon>
        <taxon>Rhodospirillales</taxon>
        <taxon>Kiloniellaceae</taxon>
        <taxon>Kiloniella</taxon>
    </lineage>
</organism>
<gene>
    <name evidence="4" type="ORF">O4H49_04740</name>
</gene>
<keyword evidence="4" id="KW-0436">Ligase</keyword>
<evidence type="ECO:0000256" key="2">
    <source>
        <dbReference type="PROSITE-ProRule" id="PRU00409"/>
    </source>
</evidence>
<dbReference type="InterPro" id="IPR011761">
    <property type="entry name" value="ATP-grasp"/>
</dbReference>
<dbReference type="SUPFAM" id="SSF52210">
    <property type="entry name" value="Succinyl-CoA synthetase domains"/>
    <property type="match status" value="2"/>
</dbReference>
<dbReference type="SUPFAM" id="SSF56059">
    <property type="entry name" value="Glutathione synthetase ATP-binding domain-like"/>
    <property type="match status" value="1"/>
</dbReference>
<dbReference type="PROSITE" id="PS50975">
    <property type="entry name" value="ATP_GRASP"/>
    <property type="match status" value="1"/>
</dbReference>
<dbReference type="Pfam" id="PF13549">
    <property type="entry name" value="ATP-grasp_5"/>
    <property type="match status" value="1"/>
</dbReference>
<dbReference type="Pfam" id="PF13380">
    <property type="entry name" value="CoA_binding_2"/>
    <property type="match status" value="1"/>
</dbReference>
<dbReference type="Gene3D" id="3.40.50.720">
    <property type="entry name" value="NAD(P)-binding Rossmann-like Domain"/>
    <property type="match status" value="1"/>
</dbReference>
<dbReference type="Proteomes" id="UP001069802">
    <property type="component" value="Unassembled WGS sequence"/>
</dbReference>
<evidence type="ECO:0000313" key="5">
    <source>
        <dbReference type="Proteomes" id="UP001069802"/>
    </source>
</evidence>
<accession>A0ABT4LG40</accession>
<dbReference type="InterPro" id="IPR036291">
    <property type="entry name" value="NAD(P)-bd_dom_sf"/>
</dbReference>
<dbReference type="PANTHER" id="PTHR42793:SF4">
    <property type="entry name" value="BLL6376 PROTEIN"/>
    <property type="match status" value="1"/>
</dbReference>
<evidence type="ECO:0000313" key="4">
    <source>
        <dbReference type="EMBL" id="MCZ4280071.1"/>
    </source>
</evidence>
<name>A0ABT4LG40_9PROT</name>
<dbReference type="Gene3D" id="3.30.470.20">
    <property type="entry name" value="ATP-grasp fold, B domain"/>
    <property type="match status" value="1"/>
</dbReference>
<reference evidence="4" key="1">
    <citation type="submission" date="2022-12" db="EMBL/GenBank/DDBJ databases">
        <title>Bacterial isolates from different developmental stages of Nematostella vectensis.</title>
        <authorList>
            <person name="Fraune S."/>
        </authorList>
    </citation>
    <scope>NUCLEOTIDE SEQUENCE</scope>
    <source>
        <strain evidence="4">G21630-S1</strain>
    </source>
</reference>
<keyword evidence="2" id="KW-0067">ATP-binding</keyword>
<keyword evidence="1" id="KW-0816">Tricarboxylic acid cycle</keyword>
<dbReference type="SUPFAM" id="SSF51735">
    <property type="entry name" value="NAD(P)-binding Rossmann-fold domains"/>
    <property type="match status" value="1"/>
</dbReference>
<dbReference type="InterPro" id="IPR032875">
    <property type="entry name" value="Succ_CoA_lig_flav_dom"/>
</dbReference>
<protein>
    <submittedName>
        <fullName evidence="4">Acetate--CoA ligase family protein</fullName>
    </submittedName>
</protein>
<dbReference type="InterPro" id="IPR013815">
    <property type="entry name" value="ATP_grasp_subdomain_1"/>
</dbReference>
<dbReference type="SMART" id="SM00881">
    <property type="entry name" value="CoA_binding"/>
    <property type="match status" value="1"/>
</dbReference>
<evidence type="ECO:0000259" key="3">
    <source>
        <dbReference type="PROSITE" id="PS50975"/>
    </source>
</evidence>
<keyword evidence="2" id="KW-0547">Nucleotide-binding</keyword>
<dbReference type="Gene3D" id="3.30.1490.20">
    <property type="entry name" value="ATP-grasp fold, A domain"/>
    <property type="match status" value="1"/>
</dbReference>
<evidence type="ECO:0000256" key="1">
    <source>
        <dbReference type="ARBA" id="ARBA00022532"/>
    </source>
</evidence>